<dbReference type="Proteomes" id="UP000261875">
    <property type="component" value="Plasmid p5D_Fsymbiotica-3"/>
</dbReference>
<geneLocation type="plasmid" evidence="3">
    <name>p5d_fsymbiotica-3</name>
</geneLocation>
<dbReference type="AlphaFoldDB" id="A0A2Y9CKL1"/>
<accession>A0A2Y9CKL1</accession>
<dbReference type="GO" id="GO:0016757">
    <property type="term" value="F:glycosyltransferase activity"/>
    <property type="evidence" value="ECO:0007669"/>
    <property type="project" value="InterPro"/>
</dbReference>
<dbReference type="InterPro" id="IPR024770">
    <property type="entry name" value="TcdA/TcdB_cat"/>
</dbReference>
<organism evidence="2 3">
    <name type="scientific">Candidatus Fukatsuia symbiotica</name>
    <dbReference type="NCBI Taxonomy" id="1878942"/>
    <lineage>
        <taxon>Bacteria</taxon>
        <taxon>Pseudomonadati</taxon>
        <taxon>Pseudomonadota</taxon>
        <taxon>Gammaproteobacteria</taxon>
        <taxon>Enterobacterales</taxon>
        <taxon>Yersiniaceae</taxon>
        <taxon>Candidatus Fukatsuia</taxon>
    </lineage>
</organism>
<keyword evidence="3" id="KW-1185">Reference proteome</keyword>
<dbReference type="Pfam" id="PF12919">
    <property type="entry name" value="TcdA_TcdB"/>
    <property type="match status" value="1"/>
</dbReference>
<reference evidence="2 3" key="1">
    <citation type="submission" date="2017-05" db="EMBL/GenBank/DDBJ databases">
        <title>Genome sequence of Candidatus Fukatsuia symbiotica and Candidatus Hamiltonella defensa from Acyrthosiphon pisum strain 5D.</title>
        <authorList>
            <person name="Patel V.A."/>
            <person name="Chevignon G."/>
            <person name="Russell J.A."/>
            <person name="Oliver K.M."/>
        </authorList>
    </citation>
    <scope>NUCLEOTIDE SEQUENCE [LARGE SCALE GENOMIC DNA]</scope>
    <source>
        <strain evidence="2 3">5D</strain>
        <plasmid evidence="3">p5d_fsymbiotica-3</plasmid>
    </source>
</reference>
<dbReference type="EMBL" id="CP021662">
    <property type="protein sequence ID" value="AWK15709.1"/>
    <property type="molecule type" value="Genomic_DNA"/>
</dbReference>
<protein>
    <recommendedName>
        <fullName evidence="1">GT44 domain-containing protein</fullName>
    </recommendedName>
</protein>
<evidence type="ECO:0000313" key="2">
    <source>
        <dbReference type="EMBL" id="AWK15709.1"/>
    </source>
</evidence>
<dbReference type="SUPFAM" id="SSF53448">
    <property type="entry name" value="Nucleotide-diphospho-sugar transferases"/>
    <property type="match status" value="1"/>
</dbReference>
<evidence type="ECO:0000313" key="3">
    <source>
        <dbReference type="Proteomes" id="UP000261875"/>
    </source>
</evidence>
<dbReference type="KEGG" id="fsm:CCS41_14980"/>
<feature type="domain" description="GT44" evidence="1">
    <location>
        <begin position="94"/>
        <end position="146"/>
    </location>
</feature>
<proteinExistence type="predicted"/>
<gene>
    <name evidence="2" type="ORF">CCS41_14980</name>
</gene>
<evidence type="ECO:0000259" key="1">
    <source>
        <dbReference type="Pfam" id="PF12919"/>
    </source>
</evidence>
<dbReference type="InterPro" id="IPR029044">
    <property type="entry name" value="Nucleotide-diphossugar_trans"/>
</dbReference>
<dbReference type="Gene3D" id="3.90.550.20">
    <property type="match status" value="1"/>
</dbReference>
<sequence>MEHLIMEKKQLINEIRNSKLVFPDRIRFIINEYQALAIPAGYQELCLLARLQTGLEQRLKKEYKLINVQLRLKIKTILQAVLERKMILLTPVEKKIHFIWIGNMGVKQIAYMKAWVYYNPDYEINLWHDPGALLADVLRQRIKRQAGMLLGIGNDIGPDSIASLSIRAPPAAGVMPVDYYVVRTSRPVIKIASDRSWNSSLWPAKWGVTPCRHLARNLTTTPI</sequence>
<name>A0A2Y9CKL1_9GAMM</name>
<dbReference type="OrthoDB" id="5489595at2"/>
<keyword evidence="2" id="KW-0614">Plasmid</keyword>